<dbReference type="FunFam" id="3.40.50.920:FF:000001">
    <property type="entry name" value="Pyruvate dehydrogenase E1 beta subunit"/>
    <property type="match status" value="1"/>
</dbReference>
<evidence type="ECO:0000256" key="3">
    <source>
        <dbReference type="ARBA" id="ARBA00023052"/>
    </source>
</evidence>
<dbReference type="FunFam" id="3.40.50.970:FF:000001">
    <property type="entry name" value="Pyruvate dehydrogenase E1 beta subunit"/>
    <property type="match status" value="1"/>
</dbReference>
<keyword evidence="3" id="KW-0786">Thiamine pyrophosphate</keyword>
<dbReference type="InterPro" id="IPR009014">
    <property type="entry name" value="Transketo_C/PFOR_II"/>
</dbReference>
<dbReference type="EC" id="1.2.4.1" evidence="5"/>
<evidence type="ECO:0000313" key="5">
    <source>
        <dbReference type="EMBL" id="SBV91397.1"/>
    </source>
</evidence>
<proteinExistence type="predicted"/>
<gene>
    <name evidence="5" type="primary">PDH</name>
    <name evidence="5" type="ORF">KL86DPRO_10184</name>
</gene>
<organism evidence="5">
    <name type="scientific">uncultured delta proteobacterium</name>
    <dbReference type="NCBI Taxonomy" id="34034"/>
    <lineage>
        <taxon>Bacteria</taxon>
        <taxon>Deltaproteobacteria</taxon>
        <taxon>environmental samples</taxon>
    </lineage>
</organism>
<dbReference type="InterPro" id="IPR005475">
    <property type="entry name" value="Transketolase-like_Pyr-bd"/>
</dbReference>
<dbReference type="InterPro" id="IPR029061">
    <property type="entry name" value="THDP-binding"/>
</dbReference>
<dbReference type="Gene3D" id="3.40.50.920">
    <property type="match status" value="1"/>
</dbReference>
<evidence type="ECO:0000259" key="4">
    <source>
        <dbReference type="SMART" id="SM00861"/>
    </source>
</evidence>
<dbReference type="NCBIfam" id="NF006667">
    <property type="entry name" value="PRK09212.1"/>
    <property type="match status" value="1"/>
</dbReference>
<dbReference type="SMART" id="SM00861">
    <property type="entry name" value="Transket_pyr"/>
    <property type="match status" value="1"/>
</dbReference>
<dbReference type="GO" id="GO:0004739">
    <property type="term" value="F:pyruvate dehydrogenase (acetyl-transferring) activity"/>
    <property type="evidence" value="ECO:0007669"/>
    <property type="project" value="UniProtKB-EC"/>
</dbReference>
<protein>
    <submittedName>
        <fullName evidence="5">Pyruvate dehydrogenase E1 component subunit beta, mitochondrial</fullName>
        <ecNumber evidence="5">1.2.4.1</ecNumber>
    </submittedName>
</protein>
<dbReference type="AlphaFoldDB" id="A0A212IW32"/>
<dbReference type="Gene3D" id="3.40.50.970">
    <property type="match status" value="1"/>
</dbReference>
<dbReference type="PANTHER" id="PTHR43257">
    <property type="entry name" value="PYRUVATE DEHYDROGENASE E1 COMPONENT BETA SUBUNIT"/>
    <property type="match status" value="1"/>
</dbReference>
<evidence type="ECO:0000256" key="1">
    <source>
        <dbReference type="ARBA" id="ARBA00001964"/>
    </source>
</evidence>
<dbReference type="PANTHER" id="PTHR43257:SF2">
    <property type="entry name" value="PYRUVATE DEHYDROGENASE E1 COMPONENT SUBUNIT BETA"/>
    <property type="match status" value="1"/>
</dbReference>
<sequence length="327" mass="35720">MSKKLSVSKAISEALHEEMVRDSKVVVLGEDMAEMGSVFGITQGFLEEFGPWRVLDTPISEAGFTGMAVGMAMRGIRPVVEWMYNDFITCCLDPVMNQAAKLRYMTGGQLTLPIVFRAPMGAGRRNAGQHSQCLEALFMHIPGLKLVCPSTAADAKGLLKAAIRDNDPVVFLEHKLLYAKKEDVPEGEYIIELGKADVKRPGKDLTIITWSRQVYFALDAAEKLAAEGMDVEVLDLRSLVPLDWDAIRESVAKTHNVIVVEEGVKRGGVGAELSAQITEELFDELDSPVGRVAGANVVSPFSPPLEDAVFPQVDDIVRAVRKVLRPA</sequence>
<dbReference type="CDD" id="cd07036">
    <property type="entry name" value="TPP_PYR_E1-PDHc-beta_like"/>
    <property type="match status" value="1"/>
</dbReference>
<keyword evidence="5" id="KW-0670">Pyruvate</keyword>
<dbReference type="SUPFAM" id="SSF52518">
    <property type="entry name" value="Thiamin diphosphate-binding fold (THDP-binding)"/>
    <property type="match status" value="1"/>
</dbReference>
<evidence type="ECO:0000256" key="2">
    <source>
        <dbReference type="ARBA" id="ARBA00023002"/>
    </source>
</evidence>
<comment type="cofactor">
    <cofactor evidence="1">
        <name>thiamine diphosphate</name>
        <dbReference type="ChEBI" id="CHEBI:58937"/>
    </cofactor>
</comment>
<dbReference type="SUPFAM" id="SSF52922">
    <property type="entry name" value="TK C-terminal domain-like"/>
    <property type="match status" value="1"/>
</dbReference>
<accession>A0A212IW32</accession>
<keyword evidence="2 5" id="KW-0560">Oxidoreductase</keyword>
<reference evidence="5" key="1">
    <citation type="submission" date="2016-04" db="EMBL/GenBank/DDBJ databases">
        <authorList>
            <person name="Evans L.H."/>
            <person name="Alamgir A."/>
            <person name="Owens N."/>
            <person name="Weber N.D."/>
            <person name="Virtaneva K."/>
            <person name="Barbian K."/>
            <person name="Babar A."/>
            <person name="Rosenke K."/>
        </authorList>
    </citation>
    <scope>NUCLEOTIDE SEQUENCE</scope>
    <source>
        <strain evidence="5">86</strain>
    </source>
</reference>
<name>A0A212IW32_9DELT</name>
<dbReference type="Pfam" id="PF02779">
    <property type="entry name" value="Transket_pyr"/>
    <property type="match status" value="1"/>
</dbReference>
<dbReference type="Pfam" id="PF02780">
    <property type="entry name" value="Transketolase_C"/>
    <property type="match status" value="1"/>
</dbReference>
<dbReference type="InterPro" id="IPR033248">
    <property type="entry name" value="Transketolase_C"/>
</dbReference>
<dbReference type="EMBL" id="FLUQ01000001">
    <property type="protein sequence ID" value="SBV91397.1"/>
    <property type="molecule type" value="Genomic_DNA"/>
</dbReference>
<feature type="domain" description="Transketolase-like pyrimidine-binding" evidence="4">
    <location>
        <begin position="5"/>
        <end position="180"/>
    </location>
</feature>